<gene>
    <name evidence="1" type="ORF">MAPG_10491</name>
</gene>
<accession>A0A0H2UEC6</accession>
<name>A0A0H2UEC6_MAGP6</name>
<reference evidence="1" key="2">
    <citation type="submission" date="2011-03" db="EMBL/GenBank/DDBJ databases">
        <title>Annotation of Magnaporthe poae ATCC 64411.</title>
        <authorList>
            <person name="Ma L.-J."/>
            <person name="Dead R."/>
            <person name="Young S.K."/>
            <person name="Zeng Q."/>
            <person name="Gargeya S."/>
            <person name="Fitzgerald M."/>
            <person name="Haas B."/>
            <person name="Abouelleil A."/>
            <person name="Alvarado L."/>
            <person name="Arachchi H.M."/>
            <person name="Berlin A."/>
            <person name="Brown A."/>
            <person name="Chapman S.B."/>
            <person name="Chen Z."/>
            <person name="Dunbar C."/>
            <person name="Freedman E."/>
            <person name="Gearin G."/>
            <person name="Gellesch M."/>
            <person name="Goldberg J."/>
            <person name="Griggs A."/>
            <person name="Gujja S."/>
            <person name="Heiman D."/>
            <person name="Howarth C."/>
            <person name="Larson L."/>
            <person name="Lui A."/>
            <person name="MacDonald P.J.P."/>
            <person name="Mehta T."/>
            <person name="Montmayeur A."/>
            <person name="Murphy C."/>
            <person name="Neiman D."/>
            <person name="Pearson M."/>
            <person name="Priest M."/>
            <person name="Roberts A."/>
            <person name="Saif S."/>
            <person name="Shea T."/>
            <person name="Shenoy N."/>
            <person name="Sisk P."/>
            <person name="Stolte C."/>
            <person name="Sykes S."/>
            <person name="Yandava C."/>
            <person name="Wortman J."/>
            <person name="Nusbaum C."/>
            <person name="Birren B."/>
        </authorList>
    </citation>
    <scope>NUCLEOTIDE SEQUENCE</scope>
    <source>
        <strain evidence="1">ATCC 64411</strain>
    </source>
</reference>
<dbReference type="VEuPathDB" id="FungiDB:MAPG_10491"/>
<dbReference type="EMBL" id="GL876975">
    <property type="protein sequence ID" value="KLU90639.1"/>
    <property type="molecule type" value="Genomic_DNA"/>
</dbReference>
<sequence>FGHTSLTYPPANCNARFPRSLGHINFPLLRAFSLPPCQYHRISCDAGRILRQRLHARVSRAVGPGEHCCLLFWFAAFDRLNSILARPDDTLHPLRALATNENMPDFRERGRRSTR</sequence>
<protein>
    <submittedName>
        <fullName evidence="1">Uncharacterized protein</fullName>
    </submittedName>
</protein>
<dbReference type="AlphaFoldDB" id="A0A0H2UEC6"/>
<proteinExistence type="predicted"/>
<reference evidence="1" key="1">
    <citation type="submission" date="2010-05" db="EMBL/GenBank/DDBJ databases">
        <title>The Genome Sequence of Magnaporthe poae strain ATCC 64411.</title>
        <authorList>
            <consortium name="The Broad Institute Genome Sequencing Platform"/>
            <consortium name="Broad Institute Genome Sequencing Center for Infectious Disease"/>
            <person name="Ma L.-J."/>
            <person name="Dead R."/>
            <person name="Young S."/>
            <person name="Zeng Q."/>
            <person name="Koehrsen M."/>
            <person name="Alvarado L."/>
            <person name="Berlin A."/>
            <person name="Chapman S.B."/>
            <person name="Chen Z."/>
            <person name="Freedman E."/>
            <person name="Gellesch M."/>
            <person name="Goldberg J."/>
            <person name="Griggs A."/>
            <person name="Gujja S."/>
            <person name="Heilman E.R."/>
            <person name="Heiman D."/>
            <person name="Hepburn T."/>
            <person name="Howarth C."/>
            <person name="Jen D."/>
            <person name="Larson L."/>
            <person name="Mehta T."/>
            <person name="Neiman D."/>
            <person name="Pearson M."/>
            <person name="Roberts A."/>
            <person name="Saif S."/>
            <person name="Shea T."/>
            <person name="Shenoy N."/>
            <person name="Sisk P."/>
            <person name="Stolte C."/>
            <person name="Sykes S."/>
            <person name="Walk T."/>
            <person name="White J."/>
            <person name="Yandava C."/>
            <person name="Haas B."/>
            <person name="Nusbaum C."/>
            <person name="Birren B."/>
        </authorList>
    </citation>
    <scope>NUCLEOTIDE SEQUENCE</scope>
    <source>
        <strain evidence="1">ATCC 64411</strain>
    </source>
</reference>
<organism evidence="1">
    <name type="scientific">Magnaporthiopsis poae (strain ATCC 64411 / 73-15)</name>
    <name type="common">Kentucky bluegrass fungus</name>
    <name type="synonym">Magnaporthe poae</name>
    <dbReference type="NCBI Taxonomy" id="644358"/>
    <lineage>
        <taxon>Eukaryota</taxon>
        <taxon>Fungi</taxon>
        <taxon>Dikarya</taxon>
        <taxon>Ascomycota</taxon>
        <taxon>Pezizomycotina</taxon>
        <taxon>Sordariomycetes</taxon>
        <taxon>Sordariomycetidae</taxon>
        <taxon>Magnaporthales</taxon>
        <taxon>Magnaporthaceae</taxon>
        <taxon>Magnaporthiopsis</taxon>
    </lineage>
</organism>
<evidence type="ECO:0000313" key="1">
    <source>
        <dbReference type="EMBL" id="KLU90639.1"/>
    </source>
</evidence>
<feature type="non-terminal residue" evidence="1">
    <location>
        <position position="1"/>
    </location>
</feature>